<dbReference type="EMBL" id="JACHJU010000005">
    <property type="protein sequence ID" value="MBB4943281.1"/>
    <property type="molecule type" value="Genomic_DNA"/>
</dbReference>
<name>A0A7W7S3L1_9ACTN</name>
<organism evidence="2 3">
    <name type="scientific">Streptosporangium album</name>
    <dbReference type="NCBI Taxonomy" id="47479"/>
    <lineage>
        <taxon>Bacteria</taxon>
        <taxon>Bacillati</taxon>
        <taxon>Actinomycetota</taxon>
        <taxon>Actinomycetes</taxon>
        <taxon>Streptosporangiales</taxon>
        <taxon>Streptosporangiaceae</taxon>
        <taxon>Streptosporangium</taxon>
    </lineage>
</organism>
<dbReference type="Pfam" id="PF13466">
    <property type="entry name" value="STAS_2"/>
    <property type="match status" value="1"/>
</dbReference>
<dbReference type="Gene3D" id="3.30.750.24">
    <property type="entry name" value="STAS domain"/>
    <property type="match status" value="1"/>
</dbReference>
<evidence type="ECO:0000313" key="3">
    <source>
        <dbReference type="Proteomes" id="UP000534286"/>
    </source>
</evidence>
<dbReference type="PROSITE" id="PS50801">
    <property type="entry name" value="STAS"/>
    <property type="match status" value="1"/>
</dbReference>
<dbReference type="SUPFAM" id="SSF52091">
    <property type="entry name" value="SpoIIaa-like"/>
    <property type="match status" value="1"/>
</dbReference>
<proteinExistence type="predicted"/>
<accession>A0A7W7S3L1</accession>
<evidence type="ECO:0000259" key="1">
    <source>
        <dbReference type="PROSITE" id="PS50801"/>
    </source>
</evidence>
<dbReference type="InterPro" id="IPR058548">
    <property type="entry name" value="MlaB-like_STAS"/>
</dbReference>
<protein>
    <submittedName>
        <fullName evidence="2">Anti-sigma B factor antagonist</fullName>
    </submittedName>
</protein>
<dbReference type="InterPro" id="IPR002645">
    <property type="entry name" value="STAS_dom"/>
</dbReference>
<reference evidence="2 3" key="1">
    <citation type="submission" date="2020-08" db="EMBL/GenBank/DDBJ databases">
        <title>Sequencing the genomes of 1000 actinobacteria strains.</title>
        <authorList>
            <person name="Klenk H.-P."/>
        </authorList>
    </citation>
    <scope>NUCLEOTIDE SEQUENCE [LARGE SCALE GENOMIC DNA]</scope>
    <source>
        <strain evidence="2 3">DSM 43023</strain>
    </source>
</reference>
<keyword evidence="3" id="KW-1185">Reference proteome</keyword>
<comment type="caution">
    <text evidence="2">The sequence shown here is derived from an EMBL/GenBank/DDBJ whole genome shotgun (WGS) entry which is preliminary data.</text>
</comment>
<sequence length="90" mass="9936">MDALSAPLLQQLLTNTLARGRIHVVLDVAKLTFCDSTGVWILAEGHRRASTMGGRLPPAYVHGILQRILEINQQAGYFPFGVDFGTTLEW</sequence>
<dbReference type="CDD" id="cd07043">
    <property type="entry name" value="STAS_anti-anti-sigma_factors"/>
    <property type="match status" value="1"/>
</dbReference>
<dbReference type="InterPro" id="IPR036513">
    <property type="entry name" value="STAS_dom_sf"/>
</dbReference>
<dbReference type="RefSeq" id="WP_184759157.1">
    <property type="nucleotide sequence ID" value="NZ_BAABEK010000056.1"/>
</dbReference>
<dbReference type="Proteomes" id="UP000534286">
    <property type="component" value="Unassembled WGS sequence"/>
</dbReference>
<evidence type="ECO:0000313" key="2">
    <source>
        <dbReference type="EMBL" id="MBB4943281.1"/>
    </source>
</evidence>
<dbReference type="AlphaFoldDB" id="A0A7W7S3L1"/>
<feature type="domain" description="STAS" evidence="1">
    <location>
        <begin position="1"/>
        <end position="56"/>
    </location>
</feature>
<gene>
    <name evidence="2" type="ORF">FHR32_007681</name>
</gene>